<accession>A0A843XJZ2</accession>
<comment type="caution">
    <text evidence="1">The sequence shown here is derived from an EMBL/GenBank/DDBJ whole genome shotgun (WGS) entry which is preliminary data.</text>
</comment>
<reference evidence="1" key="1">
    <citation type="submission" date="2017-07" db="EMBL/GenBank/DDBJ databases">
        <title>Taro Niue Genome Assembly and Annotation.</title>
        <authorList>
            <person name="Atibalentja N."/>
            <person name="Keating K."/>
            <person name="Fields C.J."/>
        </authorList>
    </citation>
    <scope>NUCLEOTIDE SEQUENCE</scope>
    <source>
        <strain evidence="1">Niue_2</strain>
        <tissue evidence="1">Leaf</tissue>
    </source>
</reference>
<keyword evidence="2" id="KW-1185">Reference proteome</keyword>
<organism evidence="1 2">
    <name type="scientific">Colocasia esculenta</name>
    <name type="common">Wild taro</name>
    <name type="synonym">Arum esculentum</name>
    <dbReference type="NCBI Taxonomy" id="4460"/>
    <lineage>
        <taxon>Eukaryota</taxon>
        <taxon>Viridiplantae</taxon>
        <taxon>Streptophyta</taxon>
        <taxon>Embryophyta</taxon>
        <taxon>Tracheophyta</taxon>
        <taxon>Spermatophyta</taxon>
        <taxon>Magnoliopsida</taxon>
        <taxon>Liliopsida</taxon>
        <taxon>Araceae</taxon>
        <taxon>Aroideae</taxon>
        <taxon>Colocasieae</taxon>
        <taxon>Colocasia</taxon>
    </lineage>
</organism>
<evidence type="ECO:0000313" key="1">
    <source>
        <dbReference type="EMBL" id="MQM19460.1"/>
    </source>
</evidence>
<protein>
    <submittedName>
        <fullName evidence="1">Uncharacterized protein</fullName>
    </submittedName>
</protein>
<dbReference type="AlphaFoldDB" id="A0A843XJZ2"/>
<proteinExistence type="predicted"/>
<name>A0A843XJZ2_COLES</name>
<evidence type="ECO:0000313" key="2">
    <source>
        <dbReference type="Proteomes" id="UP000652761"/>
    </source>
</evidence>
<sequence>MCTARASLAVSRTRASDFSGLFGFGSDFELRSECGFSDTRSTCSSPTKTFRVSRFRVTPVWREYLDLSVSDVRAGRPGVCPWFPQGVFVARGLFKSRFFSGSTIIFYICIP</sequence>
<dbReference type="Proteomes" id="UP000652761">
    <property type="component" value="Unassembled WGS sequence"/>
</dbReference>
<gene>
    <name evidence="1" type="ORF">Taro_052465</name>
</gene>
<dbReference type="EMBL" id="NMUH01008933">
    <property type="protein sequence ID" value="MQM19460.1"/>
    <property type="molecule type" value="Genomic_DNA"/>
</dbReference>